<gene>
    <name evidence="3" type="ORF">GGR89_000093</name>
</gene>
<evidence type="ECO:0000313" key="3">
    <source>
        <dbReference type="EMBL" id="NJB95801.1"/>
    </source>
</evidence>
<protein>
    <submittedName>
        <fullName evidence="3">Type VI secretion system protein ImpI/type VI secretion system protein</fullName>
    </submittedName>
</protein>
<dbReference type="SMART" id="SM00240">
    <property type="entry name" value="FHA"/>
    <property type="match status" value="1"/>
</dbReference>
<dbReference type="Pfam" id="PF00498">
    <property type="entry name" value="FHA"/>
    <property type="match status" value="1"/>
</dbReference>
<evidence type="ECO:0000256" key="1">
    <source>
        <dbReference type="SAM" id="MobiDB-lite"/>
    </source>
</evidence>
<dbReference type="InterPro" id="IPR017735">
    <property type="entry name" value="T6SS_FHA"/>
</dbReference>
<sequence length="436" mass="46281">MTLTLTLQPGTAQDPAQPAPLRLDGHGALIGRSPHADWHLPDPRHHISSRHCEVSYRDGAYLLTDLSTNGTFVNDSAERLTAPHVLRDGDRIAIGDYRIAVSLPAEASAGTHVAAAAAAPAESPWGSWDPPAPPAAPSGWDDLPAAPPPDAGLWAVPEPERAPSDWASAPRESTQPSASDVWGQLAAESAIDWSRGDFGAAEAWSAAQQPAPLALPPQPEHAATASQADAVEMLPAPASIGEDGWAAFLRASGVPADRLRSRPAEALAAAGAMLRQMVSGLILMVDARARAKAQLGTPATSLELEGNNPIKFVRSPERALLQLLDAPEPGFMDAARAVEDAYQDLQAHQMATLSAMRGALTQTLAQFAPDAIHARQPAPAGLARWSRQAREAALWRAYVRDFEGVVRGADEAFMDRFAKEFRGAYEEQIAAMRGAR</sequence>
<reference evidence="3 4" key="1">
    <citation type="submission" date="2020-03" db="EMBL/GenBank/DDBJ databases">
        <title>Genomic Encyclopedia of Type Strains, Phase IV (KMG-IV): sequencing the most valuable type-strain genomes for metagenomic binning, comparative biology and taxonomic classification.</title>
        <authorList>
            <person name="Goeker M."/>
        </authorList>
    </citation>
    <scope>NUCLEOTIDE SEQUENCE [LARGE SCALE GENOMIC DNA]</scope>
    <source>
        <strain evidence="3 4">DSM 7225</strain>
    </source>
</reference>
<dbReference type="InterPro" id="IPR008984">
    <property type="entry name" value="SMAD_FHA_dom_sf"/>
</dbReference>
<feature type="domain" description="FHA" evidence="2">
    <location>
        <begin position="28"/>
        <end position="78"/>
    </location>
</feature>
<evidence type="ECO:0000259" key="2">
    <source>
        <dbReference type="PROSITE" id="PS50006"/>
    </source>
</evidence>
<proteinExistence type="predicted"/>
<dbReference type="SUPFAM" id="SSF49879">
    <property type="entry name" value="SMAD/FHA domain"/>
    <property type="match status" value="1"/>
</dbReference>
<dbReference type="EMBL" id="JAATJB010000001">
    <property type="protein sequence ID" value="NJB95801.1"/>
    <property type="molecule type" value="Genomic_DNA"/>
</dbReference>
<organism evidence="3 4">
    <name type="scientific">Sphingomonas trueperi</name>
    <dbReference type="NCBI Taxonomy" id="53317"/>
    <lineage>
        <taxon>Bacteria</taxon>
        <taxon>Pseudomonadati</taxon>
        <taxon>Pseudomonadota</taxon>
        <taxon>Alphaproteobacteria</taxon>
        <taxon>Sphingomonadales</taxon>
        <taxon>Sphingomonadaceae</taxon>
        <taxon>Sphingomonas</taxon>
    </lineage>
</organism>
<keyword evidence="4" id="KW-1185">Reference proteome</keyword>
<dbReference type="CDD" id="cd00060">
    <property type="entry name" value="FHA"/>
    <property type="match status" value="1"/>
</dbReference>
<dbReference type="NCBIfam" id="TIGR03354">
    <property type="entry name" value="VI_FHA"/>
    <property type="match status" value="1"/>
</dbReference>
<dbReference type="InterPro" id="IPR050923">
    <property type="entry name" value="Cell_Proc_Reg/RNA_Proc"/>
</dbReference>
<dbReference type="Proteomes" id="UP000531251">
    <property type="component" value="Unassembled WGS sequence"/>
</dbReference>
<comment type="caution">
    <text evidence="3">The sequence shown here is derived from an EMBL/GenBank/DDBJ whole genome shotgun (WGS) entry which is preliminary data.</text>
</comment>
<feature type="region of interest" description="Disordered" evidence="1">
    <location>
        <begin position="121"/>
        <end position="180"/>
    </location>
</feature>
<dbReference type="RefSeq" id="WP_125974663.1">
    <property type="nucleotide sequence ID" value="NZ_BAAADY010000035.1"/>
</dbReference>
<name>A0A7X5XUX9_9SPHN</name>
<dbReference type="Pfam" id="PF20232">
    <property type="entry name" value="T6SS_FHA_C"/>
    <property type="match status" value="1"/>
</dbReference>
<evidence type="ECO:0000313" key="4">
    <source>
        <dbReference type="Proteomes" id="UP000531251"/>
    </source>
</evidence>
<dbReference type="AlphaFoldDB" id="A0A7X5XUX9"/>
<dbReference type="Gene3D" id="2.60.200.20">
    <property type="match status" value="1"/>
</dbReference>
<dbReference type="InterPro" id="IPR046883">
    <property type="entry name" value="T6SS_FHA_C"/>
</dbReference>
<accession>A0A7X5XUX9</accession>
<dbReference type="PROSITE" id="PS50006">
    <property type="entry name" value="FHA_DOMAIN"/>
    <property type="match status" value="1"/>
</dbReference>
<dbReference type="InterPro" id="IPR000253">
    <property type="entry name" value="FHA_dom"/>
</dbReference>
<dbReference type="PANTHER" id="PTHR23308">
    <property type="entry name" value="NUCLEAR INHIBITOR OF PROTEIN PHOSPHATASE-1"/>
    <property type="match status" value="1"/>
</dbReference>